<feature type="transmembrane region" description="Helical" evidence="6">
    <location>
        <begin position="329"/>
        <end position="351"/>
    </location>
</feature>
<organism evidence="7 8">
    <name type="scientific">Tumebacillus flagellatus</name>
    <dbReference type="NCBI Taxonomy" id="1157490"/>
    <lineage>
        <taxon>Bacteria</taxon>
        <taxon>Bacillati</taxon>
        <taxon>Bacillota</taxon>
        <taxon>Bacilli</taxon>
        <taxon>Bacillales</taxon>
        <taxon>Alicyclobacillaceae</taxon>
        <taxon>Tumebacillus</taxon>
    </lineage>
</organism>
<gene>
    <name evidence="7" type="ORF">EL26_16165</name>
</gene>
<reference evidence="7 8" key="1">
    <citation type="journal article" date="2013" name="Int. J. Syst. Evol. Microbiol.">
        <title>Tumebacillus flagellatus sp. nov., an alpha-amylase/pullulanase-producing bacterium isolated from cassava wastewater.</title>
        <authorList>
            <person name="Wang Q."/>
            <person name="Xie N."/>
            <person name="Qin Y."/>
            <person name="Shen N."/>
            <person name="Zhu J."/>
            <person name="Mi H."/>
            <person name="Huang R."/>
        </authorList>
    </citation>
    <scope>NUCLEOTIDE SEQUENCE [LARGE SCALE GENOMIC DNA]</scope>
    <source>
        <strain evidence="7 8">GST4</strain>
    </source>
</reference>
<comment type="subcellular location">
    <subcellularLocation>
        <location evidence="1">Cell membrane</location>
        <topology evidence="1">Multi-pass membrane protein</topology>
    </subcellularLocation>
</comment>
<dbReference type="STRING" id="1157490.EL26_16165"/>
<dbReference type="GO" id="GO:0005886">
    <property type="term" value="C:plasma membrane"/>
    <property type="evidence" value="ECO:0007669"/>
    <property type="project" value="UniProtKB-SubCell"/>
</dbReference>
<evidence type="ECO:0000313" key="7">
    <source>
        <dbReference type="EMBL" id="KEO82315.1"/>
    </source>
</evidence>
<keyword evidence="8" id="KW-1185">Reference proteome</keyword>
<dbReference type="InterPro" id="IPR036259">
    <property type="entry name" value="MFS_trans_sf"/>
</dbReference>
<dbReference type="RefSeq" id="WP_038090743.1">
    <property type="nucleotide sequence ID" value="NZ_JMIR01000024.1"/>
</dbReference>
<dbReference type="GO" id="GO:0022857">
    <property type="term" value="F:transmembrane transporter activity"/>
    <property type="evidence" value="ECO:0007669"/>
    <property type="project" value="InterPro"/>
</dbReference>
<feature type="transmembrane region" description="Helical" evidence="6">
    <location>
        <begin position="389"/>
        <end position="412"/>
    </location>
</feature>
<dbReference type="PANTHER" id="PTHR23513">
    <property type="entry name" value="INTEGRAL MEMBRANE EFFLUX PROTEIN-RELATED"/>
    <property type="match status" value="1"/>
</dbReference>
<dbReference type="InterPro" id="IPR011701">
    <property type="entry name" value="MFS"/>
</dbReference>
<dbReference type="EMBL" id="JMIR01000024">
    <property type="protein sequence ID" value="KEO82315.1"/>
    <property type="molecule type" value="Genomic_DNA"/>
</dbReference>
<feature type="transmembrane region" description="Helical" evidence="6">
    <location>
        <begin position="363"/>
        <end position="383"/>
    </location>
</feature>
<sequence length="425" mass="46412">MIQETQKTKRSKFGVLTNPQYRRLFFANFTSQLGSEIGTISFMFFLLHHFGNQPGYATLTDLMISLPTLTVFYIVGVLADRMDRQKIASNANLICAGLTAVLLAAVHVGWLPLIFAVLFLRSAVQKFFNPAQAALTQGILGPDERVAAAGVNQMMVSVLLVFGNSVGAGVYWAIGVEGALLIDAVSFLISSWLIRSCTVSEAVRLPNGKTSWRRLNVRTVWQDLKVGSLYIWNFPLLVRLMGGLLILGLTIGGMGVMPIFKLKYVLAPDNYETYAAMMGAMSGSGVLIASPIVSKLAKTMKLWNLLSWGFLLGGCCFVGSAFAPSVPVFFLFHFAFGLTMPMVNISFFGWISQLVDPKMMGRVQGWISPVMMVSQGISLLLITVTFPDWLSVTGAYATMGALLIAISLYQCLSLPTLARKIPITQ</sequence>
<evidence type="ECO:0000256" key="1">
    <source>
        <dbReference type="ARBA" id="ARBA00004651"/>
    </source>
</evidence>
<dbReference type="Proteomes" id="UP000027931">
    <property type="component" value="Unassembled WGS sequence"/>
</dbReference>
<evidence type="ECO:0000256" key="2">
    <source>
        <dbReference type="ARBA" id="ARBA00022475"/>
    </source>
</evidence>
<name>A0A074LP83_9BACL</name>
<dbReference type="PANTHER" id="PTHR23513:SF6">
    <property type="entry name" value="MAJOR FACILITATOR SUPERFAMILY ASSOCIATED DOMAIN-CONTAINING PROTEIN"/>
    <property type="match status" value="1"/>
</dbReference>
<evidence type="ECO:0008006" key="9">
    <source>
        <dbReference type="Google" id="ProtNLM"/>
    </source>
</evidence>
<feature type="transmembrane region" description="Helical" evidence="6">
    <location>
        <begin position="274"/>
        <end position="293"/>
    </location>
</feature>
<feature type="transmembrane region" description="Helical" evidence="6">
    <location>
        <begin position="305"/>
        <end position="323"/>
    </location>
</feature>
<dbReference type="SUPFAM" id="SSF103473">
    <property type="entry name" value="MFS general substrate transporter"/>
    <property type="match status" value="1"/>
</dbReference>
<evidence type="ECO:0000256" key="6">
    <source>
        <dbReference type="SAM" id="Phobius"/>
    </source>
</evidence>
<proteinExistence type="predicted"/>
<dbReference type="AlphaFoldDB" id="A0A074LP83"/>
<feature type="transmembrane region" description="Helical" evidence="6">
    <location>
        <begin position="59"/>
        <end position="79"/>
    </location>
</feature>
<keyword evidence="3 6" id="KW-0812">Transmembrane</keyword>
<keyword evidence="4 6" id="KW-1133">Transmembrane helix</keyword>
<dbReference type="Pfam" id="PF07690">
    <property type="entry name" value="MFS_1"/>
    <property type="match status" value="1"/>
</dbReference>
<evidence type="ECO:0000256" key="3">
    <source>
        <dbReference type="ARBA" id="ARBA00022692"/>
    </source>
</evidence>
<dbReference type="Gene3D" id="1.20.1250.20">
    <property type="entry name" value="MFS general substrate transporter like domains"/>
    <property type="match status" value="2"/>
</dbReference>
<protein>
    <recommendedName>
        <fullName evidence="9">MFS transporter</fullName>
    </recommendedName>
</protein>
<dbReference type="CDD" id="cd06173">
    <property type="entry name" value="MFS_MefA_like"/>
    <property type="match status" value="1"/>
</dbReference>
<feature type="transmembrane region" description="Helical" evidence="6">
    <location>
        <begin position="170"/>
        <end position="194"/>
    </location>
</feature>
<dbReference type="OrthoDB" id="9775268at2"/>
<accession>A0A074LP83</accession>
<keyword evidence="5 6" id="KW-0472">Membrane</keyword>
<evidence type="ECO:0000313" key="8">
    <source>
        <dbReference type="Proteomes" id="UP000027931"/>
    </source>
</evidence>
<evidence type="ECO:0000256" key="4">
    <source>
        <dbReference type="ARBA" id="ARBA00022989"/>
    </source>
</evidence>
<evidence type="ECO:0000256" key="5">
    <source>
        <dbReference type="ARBA" id="ARBA00023136"/>
    </source>
</evidence>
<feature type="transmembrane region" description="Helical" evidence="6">
    <location>
        <begin position="21"/>
        <end position="47"/>
    </location>
</feature>
<feature type="transmembrane region" description="Helical" evidence="6">
    <location>
        <begin position="91"/>
        <end position="120"/>
    </location>
</feature>
<feature type="transmembrane region" description="Helical" evidence="6">
    <location>
        <begin position="236"/>
        <end position="262"/>
    </location>
</feature>
<keyword evidence="2" id="KW-1003">Cell membrane</keyword>
<dbReference type="eggNOG" id="COG2814">
    <property type="taxonomic scope" value="Bacteria"/>
</dbReference>
<comment type="caution">
    <text evidence="7">The sequence shown here is derived from an EMBL/GenBank/DDBJ whole genome shotgun (WGS) entry which is preliminary data.</text>
</comment>